<protein>
    <recommendedName>
        <fullName evidence="3">DUF8175 domain-containing protein</fullName>
    </recommendedName>
</protein>
<dbReference type="InterPro" id="IPR058488">
    <property type="entry name" value="DUF8175"/>
</dbReference>
<feature type="domain" description="DUF8175" evidence="3">
    <location>
        <begin position="60"/>
        <end position="242"/>
    </location>
</feature>
<keyword evidence="5" id="KW-1185">Reference proteome</keyword>
<keyword evidence="2" id="KW-1133">Transmembrane helix</keyword>
<proteinExistence type="predicted"/>
<feature type="compositionally biased region" description="Basic and acidic residues" evidence="1">
    <location>
        <begin position="65"/>
        <end position="81"/>
    </location>
</feature>
<evidence type="ECO:0000256" key="2">
    <source>
        <dbReference type="SAM" id="Phobius"/>
    </source>
</evidence>
<sequence>MFTSVDEGEDRPAPFWRQRGRLIAAAFLAVAFVMSLVAVATREDTPGQLTTTVASGPLTRSATDTPHRPEGCDTDDHDRAASDAPPVDVRWGTVGGTRVPLSASSGPTRTTGPVLWCFARTRMGAVMAAHVIPAQMTSANWRAVTRDQVVAGFGRDLYVSQRGSLSQGGLESSRNGTYAGFLLSQFTTTRATVGVLIKSPEGPYFTTSVSLRWSGGDWKVMPGNDGSLHTEMSAASSTDGFVLWKV</sequence>
<dbReference type="EMBL" id="JAUSWV010000001">
    <property type="protein sequence ID" value="MDQ0578199.1"/>
    <property type="molecule type" value="Genomic_DNA"/>
</dbReference>
<dbReference type="RefSeq" id="WP_307160840.1">
    <property type="nucleotide sequence ID" value="NZ_JAUSWV010000001.1"/>
</dbReference>
<feature type="region of interest" description="Disordered" evidence="1">
    <location>
        <begin position="48"/>
        <end position="93"/>
    </location>
</feature>
<feature type="transmembrane region" description="Helical" evidence="2">
    <location>
        <begin position="21"/>
        <end position="40"/>
    </location>
</feature>
<dbReference type="Proteomes" id="UP001230654">
    <property type="component" value="Unassembled WGS sequence"/>
</dbReference>
<evidence type="ECO:0000313" key="5">
    <source>
        <dbReference type="Proteomes" id="UP001230654"/>
    </source>
</evidence>
<reference evidence="4 5" key="1">
    <citation type="submission" date="2023-07" db="EMBL/GenBank/DDBJ databases">
        <title>Comparative genomics of wheat-associated soil bacteria to identify genetic determinants of phenazine resistance.</title>
        <authorList>
            <person name="Mouncey N."/>
        </authorList>
    </citation>
    <scope>NUCLEOTIDE SEQUENCE [LARGE SCALE GENOMIC DNA]</scope>
    <source>
        <strain evidence="4 5">B2I6</strain>
    </source>
</reference>
<evidence type="ECO:0000259" key="3">
    <source>
        <dbReference type="Pfam" id="PF26526"/>
    </source>
</evidence>
<evidence type="ECO:0000256" key="1">
    <source>
        <dbReference type="SAM" id="MobiDB-lite"/>
    </source>
</evidence>
<dbReference type="Pfam" id="PF26526">
    <property type="entry name" value="DUF8175"/>
    <property type="match status" value="1"/>
</dbReference>
<gene>
    <name evidence="4" type="ORF">QF030_000377</name>
</gene>
<keyword evidence="2" id="KW-0472">Membrane</keyword>
<organism evidence="4 5">
    <name type="scientific">Streptomyces rishiriensis</name>
    <dbReference type="NCBI Taxonomy" id="68264"/>
    <lineage>
        <taxon>Bacteria</taxon>
        <taxon>Bacillati</taxon>
        <taxon>Actinomycetota</taxon>
        <taxon>Actinomycetes</taxon>
        <taxon>Kitasatosporales</taxon>
        <taxon>Streptomycetaceae</taxon>
        <taxon>Streptomyces</taxon>
    </lineage>
</organism>
<evidence type="ECO:0000313" key="4">
    <source>
        <dbReference type="EMBL" id="MDQ0578199.1"/>
    </source>
</evidence>
<keyword evidence="2" id="KW-0812">Transmembrane</keyword>
<feature type="compositionally biased region" description="Polar residues" evidence="1">
    <location>
        <begin position="48"/>
        <end position="64"/>
    </location>
</feature>
<name>A0ABU0NGG9_STRRH</name>
<accession>A0ABU0NGG9</accession>
<comment type="caution">
    <text evidence="4">The sequence shown here is derived from an EMBL/GenBank/DDBJ whole genome shotgun (WGS) entry which is preliminary data.</text>
</comment>